<organism evidence="1 2">
    <name type="scientific">Pluteus cervinus</name>
    <dbReference type="NCBI Taxonomy" id="181527"/>
    <lineage>
        <taxon>Eukaryota</taxon>
        <taxon>Fungi</taxon>
        <taxon>Dikarya</taxon>
        <taxon>Basidiomycota</taxon>
        <taxon>Agaricomycotina</taxon>
        <taxon>Agaricomycetes</taxon>
        <taxon>Agaricomycetidae</taxon>
        <taxon>Agaricales</taxon>
        <taxon>Pluteineae</taxon>
        <taxon>Pluteaceae</taxon>
        <taxon>Pluteus</taxon>
    </lineage>
</organism>
<evidence type="ECO:0000313" key="2">
    <source>
        <dbReference type="Proteomes" id="UP000308600"/>
    </source>
</evidence>
<name>A0ACD2ZZL8_9AGAR</name>
<reference evidence="1 2" key="1">
    <citation type="journal article" date="2019" name="Nat. Ecol. Evol.">
        <title>Megaphylogeny resolves global patterns of mushroom evolution.</title>
        <authorList>
            <person name="Varga T."/>
            <person name="Krizsan K."/>
            <person name="Foldi C."/>
            <person name="Dima B."/>
            <person name="Sanchez-Garcia M."/>
            <person name="Sanchez-Ramirez S."/>
            <person name="Szollosi G.J."/>
            <person name="Szarkandi J.G."/>
            <person name="Papp V."/>
            <person name="Albert L."/>
            <person name="Andreopoulos W."/>
            <person name="Angelini C."/>
            <person name="Antonin V."/>
            <person name="Barry K.W."/>
            <person name="Bougher N.L."/>
            <person name="Buchanan P."/>
            <person name="Buyck B."/>
            <person name="Bense V."/>
            <person name="Catcheside P."/>
            <person name="Chovatia M."/>
            <person name="Cooper J."/>
            <person name="Damon W."/>
            <person name="Desjardin D."/>
            <person name="Finy P."/>
            <person name="Geml J."/>
            <person name="Haridas S."/>
            <person name="Hughes K."/>
            <person name="Justo A."/>
            <person name="Karasinski D."/>
            <person name="Kautmanova I."/>
            <person name="Kiss B."/>
            <person name="Kocsube S."/>
            <person name="Kotiranta H."/>
            <person name="LaButti K.M."/>
            <person name="Lechner B.E."/>
            <person name="Liimatainen K."/>
            <person name="Lipzen A."/>
            <person name="Lukacs Z."/>
            <person name="Mihaltcheva S."/>
            <person name="Morgado L.N."/>
            <person name="Niskanen T."/>
            <person name="Noordeloos M.E."/>
            <person name="Ohm R.A."/>
            <person name="Ortiz-Santana B."/>
            <person name="Ovrebo C."/>
            <person name="Racz N."/>
            <person name="Riley R."/>
            <person name="Savchenko A."/>
            <person name="Shiryaev A."/>
            <person name="Soop K."/>
            <person name="Spirin V."/>
            <person name="Szebenyi C."/>
            <person name="Tomsovsky M."/>
            <person name="Tulloss R.E."/>
            <person name="Uehling J."/>
            <person name="Grigoriev I.V."/>
            <person name="Vagvolgyi C."/>
            <person name="Papp T."/>
            <person name="Martin F.M."/>
            <person name="Miettinen O."/>
            <person name="Hibbett D.S."/>
            <person name="Nagy L.G."/>
        </authorList>
    </citation>
    <scope>NUCLEOTIDE SEQUENCE [LARGE SCALE GENOMIC DNA]</scope>
    <source>
        <strain evidence="1 2">NL-1719</strain>
    </source>
</reference>
<gene>
    <name evidence="1" type="ORF">BDN72DRAFT_912125</name>
</gene>
<keyword evidence="2" id="KW-1185">Reference proteome</keyword>
<dbReference type="EMBL" id="ML209288">
    <property type="protein sequence ID" value="TFK58589.1"/>
    <property type="molecule type" value="Genomic_DNA"/>
</dbReference>
<accession>A0ACD2ZZL8</accession>
<dbReference type="Proteomes" id="UP000308600">
    <property type="component" value="Unassembled WGS sequence"/>
</dbReference>
<sequence>MAAFRDYSFSNLDIDPEPSLEPLQIHASTSTHISTPTQKRRLDPASDASLVTPSKRMRFLGTGLANTSASFLVTTVKVTHLQMKQFIQPAVVETVPNELEVPDWVLLNDDTLTSQSSPEELHAQTVALKKSLSDAQNRLLAQEAIMEGQTAQMIVQNMGMEKMNQALFEKEKRKKSDRTVMFPGGRGRHLTAPEVIKQKRELEEARKVEEAEKEARKVAKKAKKSRKEQVDKLWQEILQDHRAAILAWEDQCRVLRAAGSRVKDLPKKPKRQLKPKLTSENDDEMASDLDDDEEVDEDTEGEADD</sequence>
<evidence type="ECO:0000313" key="1">
    <source>
        <dbReference type="EMBL" id="TFK58589.1"/>
    </source>
</evidence>
<proteinExistence type="predicted"/>
<protein>
    <submittedName>
        <fullName evidence="1">Uncharacterized protein</fullName>
    </submittedName>
</protein>